<keyword evidence="2" id="KW-1185">Reference proteome</keyword>
<dbReference type="Proteomes" id="UP000828941">
    <property type="component" value="Chromosome 5"/>
</dbReference>
<evidence type="ECO:0000313" key="2">
    <source>
        <dbReference type="Proteomes" id="UP000828941"/>
    </source>
</evidence>
<reference evidence="1 2" key="1">
    <citation type="journal article" date="2022" name="DNA Res.">
        <title>Chromosomal-level genome assembly of the orchid tree Bauhinia variegata (Leguminosae; Cercidoideae) supports the allotetraploid origin hypothesis of Bauhinia.</title>
        <authorList>
            <person name="Zhong Y."/>
            <person name="Chen Y."/>
            <person name="Zheng D."/>
            <person name="Pang J."/>
            <person name="Liu Y."/>
            <person name="Luo S."/>
            <person name="Meng S."/>
            <person name="Qian L."/>
            <person name="Wei D."/>
            <person name="Dai S."/>
            <person name="Zhou R."/>
        </authorList>
    </citation>
    <scope>NUCLEOTIDE SEQUENCE [LARGE SCALE GENOMIC DNA]</scope>
    <source>
        <strain evidence="1">BV-YZ2020</strain>
    </source>
</reference>
<organism evidence="1 2">
    <name type="scientific">Bauhinia variegata</name>
    <name type="common">Purple orchid tree</name>
    <name type="synonym">Phanera variegata</name>
    <dbReference type="NCBI Taxonomy" id="167791"/>
    <lineage>
        <taxon>Eukaryota</taxon>
        <taxon>Viridiplantae</taxon>
        <taxon>Streptophyta</taxon>
        <taxon>Embryophyta</taxon>
        <taxon>Tracheophyta</taxon>
        <taxon>Spermatophyta</taxon>
        <taxon>Magnoliopsida</taxon>
        <taxon>eudicotyledons</taxon>
        <taxon>Gunneridae</taxon>
        <taxon>Pentapetalae</taxon>
        <taxon>rosids</taxon>
        <taxon>fabids</taxon>
        <taxon>Fabales</taxon>
        <taxon>Fabaceae</taxon>
        <taxon>Cercidoideae</taxon>
        <taxon>Cercideae</taxon>
        <taxon>Bauhiniinae</taxon>
        <taxon>Bauhinia</taxon>
    </lineage>
</organism>
<dbReference type="EMBL" id="CM039430">
    <property type="protein sequence ID" value="KAI4345575.1"/>
    <property type="molecule type" value="Genomic_DNA"/>
</dbReference>
<evidence type="ECO:0000313" key="1">
    <source>
        <dbReference type="EMBL" id="KAI4345575.1"/>
    </source>
</evidence>
<proteinExistence type="predicted"/>
<accession>A0ACB9PG25</accession>
<comment type="caution">
    <text evidence="1">The sequence shown here is derived from an EMBL/GenBank/DDBJ whole genome shotgun (WGS) entry which is preliminary data.</text>
</comment>
<sequence>MFPNSTAPEEEDKQRVNFLWELKEKKIWEASEVRVLPRPIMPFTRLPKGEQVNRSGILLASGSDSWKAMRSCTSFPPEEIFPVTLFSGKIRYSWPRFESFVVSISWVFAAKHGIERRGTIFMEEDGASLDSQSSQTECPPKSSTKLVGESGVP</sequence>
<name>A0ACB9PG25_BAUVA</name>
<gene>
    <name evidence="1" type="ORF">L6164_012683</name>
</gene>
<protein>
    <submittedName>
        <fullName evidence="1">Uncharacterized protein</fullName>
    </submittedName>
</protein>